<dbReference type="InterPro" id="IPR032524">
    <property type="entry name" value="ABC_tran_C"/>
</dbReference>
<dbReference type="PANTHER" id="PTHR42855:SF1">
    <property type="entry name" value="ABC TRANSPORTER DOMAIN-CONTAINING PROTEIN"/>
    <property type="match status" value="1"/>
</dbReference>
<dbReference type="PANTHER" id="PTHR42855">
    <property type="entry name" value="ABC TRANSPORTER ATP-BINDING SUBUNIT"/>
    <property type="match status" value="1"/>
</dbReference>
<evidence type="ECO:0000256" key="2">
    <source>
        <dbReference type="ARBA" id="ARBA00022840"/>
    </source>
</evidence>
<dbReference type="InterPro" id="IPR032781">
    <property type="entry name" value="ABC_tran_Xtn"/>
</dbReference>
<organism evidence="5 6">
    <name type="scientific">Marinicrinis lubricantis</name>
    <dbReference type="NCBI Taxonomy" id="2086470"/>
    <lineage>
        <taxon>Bacteria</taxon>
        <taxon>Bacillati</taxon>
        <taxon>Bacillota</taxon>
        <taxon>Bacilli</taxon>
        <taxon>Bacillales</taxon>
        <taxon>Paenibacillaceae</taxon>
    </lineage>
</organism>
<dbReference type="Gene3D" id="3.40.50.300">
    <property type="entry name" value="P-loop containing nucleotide triphosphate hydrolases"/>
    <property type="match status" value="2"/>
</dbReference>
<dbReference type="Pfam" id="PF16326">
    <property type="entry name" value="ABC_tran_CTD"/>
    <property type="match status" value="1"/>
</dbReference>
<dbReference type="GO" id="GO:0005524">
    <property type="term" value="F:ATP binding"/>
    <property type="evidence" value="ECO:0007669"/>
    <property type="project" value="UniProtKB-KW"/>
</dbReference>
<accession>A0ABW1IRB2</accession>
<keyword evidence="2 5" id="KW-0067">ATP-binding</keyword>
<dbReference type="InterPro" id="IPR027417">
    <property type="entry name" value="P-loop_NTPase"/>
</dbReference>
<sequence>MNLFNAEQLTKSYGMKTLFENISFSMEQGDRIGIIGVNGTGKSTLLKIIAGIEVPDSGTITKSNGLTIQYLPQNPEFDPQATVLEQIYQGDSPLMKLLREYGTVMQQLTQEPENPRLQAKMMELNSQMDALDAWQLEAEAKRILSKLGIDRFDSPMHLLSGGQRKRVMLASTFIRPVDLIILDEPTNHLDTDTVDWLEQYIAKNRVSLLMITHDRYFLDRVANRIIELDHGKLYSYSGNYSTFLEKKAERLELQEAAERKRQNLLRRELAWIQRGAKARTTKQKARIDRFEELESRKPVSENKELEIALEGSRLGKKIIQFEHVNKSFDSIKVIHDFSFLVKKHDRIGIIGPNGMGKSTLLKLISGQLEPDQGNILIGETVKIGFFTQEAQEMDESLRVIEYVKEGAEQIRTTDGNTLSAAQMLELFLFPPDMQWTPISKLSGGERRRLYLLRILMESPNVLLLDEPTNDLDIQTLTVLEEFLEHFPGVVIAVSHDRFFLDRVAETILSFEGSGNIDHHVGNYTDYMELRALRAKLSPDQAVGAVVTKPEAAPAARKKENRPLKFTYKEQQEYDQIEDRIAEAEQALEEVGQEISEAGSDYERLQQLTAQQRELEQQLEHLMDRWTYLSELAEKIEQSKKTQ</sequence>
<dbReference type="RefSeq" id="WP_379895102.1">
    <property type="nucleotide sequence ID" value="NZ_CBCSCT010000033.1"/>
</dbReference>
<keyword evidence="3" id="KW-0175">Coiled coil</keyword>
<reference evidence="6" key="1">
    <citation type="journal article" date="2019" name="Int. J. Syst. Evol. Microbiol.">
        <title>The Global Catalogue of Microorganisms (GCM) 10K type strain sequencing project: providing services to taxonomists for standard genome sequencing and annotation.</title>
        <authorList>
            <consortium name="The Broad Institute Genomics Platform"/>
            <consortium name="The Broad Institute Genome Sequencing Center for Infectious Disease"/>
            <person name="Wu L."/>
            <person name="Ma J."/>
        </authorList>
    </citation>
    <scope>NUCLEOTIDE SEQUENCE [LARGE SCALE GENOMIC DNA]</scope>
    <source>
        <strain evidence="6">CCM 8749</strain>
    </source>
</reference>
<dbReference type="Pfam" id="PF00005">
    <property type="entry name" value="ABC_tran"/>
    <property type="match status" value="2"/>
</dbReference>
<protein>
    <submittedName>
        <fullName evidence="5">ABC-F family ATP-binding cassette domain-containing protein</fullName>
    </submittedName>
</protein>
<dbReference type="PROSITE" id="PS00211">
    <property type="entry name" value="ABC_TRANSPORTER_1"/>
    <property type="match status" value="1"/>
</dbReference>
<dbReference type="SMART" id="SM00382">
    <property type="entry name" value="AAA"/>
    <property type="match status" value="2"/>
</dbReference>
<evidence type="ECO:0000259" key="4">
    <source>
        <dbReference type="PROSITE" id="PS50893"/>
    </source>
</evidence>
<comment type="caution">
    <text evidence="5">The sequence shown here is derived from an EMBL/GenBank/DDBJ whole genome shotgun (WGS) entry which is preliminary data.</text>
</comment>
<feature type="coiled-coil region" evidence="3">
    <location>
        <begin position="566"/>
        <end position="624"/>
    </location>
</feature>
<evidence type="ECO:0000256" key="3">
    <source>
        <dbReference type="SAM" id="Coils"/>
    </source>
</evidence>
<proteinExistence type="predicted"/>
<dbReference type="InterPro" id="IPR003439">
    <property type="entry name" value="ABC_transporter-like_ATP-bd"/>
</dbReference>
<dbReference type="PROSITE" id="PS50893">
    <property type="entry name" value="ABC_TRANSPORTER_2"/>
    <property type="match status" value="2"/>
</dbReference>
<dbReference type="InterPro" id="IPR037118">
    <property type="entry name" value="Val-tRNA_synth_C_sf"/>
</dbReference>
<evidence type="ECO:0000256" key="1">
    <source>
        <dbReference type="ARBA" id="ARBA00022741"/>
    </source>
</evidence>
<dbReference type="InterPro" id="IPR003593">
    <property type="entry name" value="AAA+_ATPase"/>
</dbReference>
<evidence type="ECO:0000313" key="6">
    <source>
        <dbReference type="Proteomes" id="UP001596250"/>
    </source>
</evidence>
<dbReference type="CDD" id="cd03221">
    <property type="entry name" value="ABCF_EF-3"/>
    <property type="match status" value="2"/>
</dbReference>
<feature type="domain" description="ABC transporter" evidence="4">
    <location>
        <begin position="4"/>
        <end position="255"/>
    </location>
</feature>
<dbReference type="Gene3D" id="1.10.287.380">
    <property type="entry name" value="Valyl-tRNA synthetase, C-terminal domain"/>
    <property type="match status" value="1"/>
</dbReference>
<keyword evidence="1" id="KW-0547">Nucleotide-binding</keyword>
<keyword evidence="6" id="KW-1185">Reference proteome</keyword>
<gene>
    <name evidence="5" type="ORF">ACFPXP_14660</name>
</gene>
<feature type="domain" description="ABC transporter" evidence="4">
    <location>
        <begin position="319"/>
        <end position="554"/>
    </location>
</feature>
<evidence type="ECO:0000313" key="5">
    <source>
        <dbReference type="EMBL" id="MFC5987645.1"/>
    </source>
</evidence>
<dbReference type="Proteomes" id="UP001596250">
    <property type="component" value="Unassembled WGS sequence"/>
</dbReference>
<dbReference type="InterPro" id="IPR017871">
    <property type="entry name" value="ABC_transporter-like_CS"/>
</dbReference>
<dbReference type="EMBL" id="JBHSQV010000168">
    <property type="protein sequence ID" value="MFC5987645.1"/>
    <property type="molecule type" value="Genomic_DNA"/>
</dbReference>
<name>A0ABW1IRB2_9BACL</name>
<dbReference type="SUPFAM" id="SSF52540">
    <property type="entry name" value="P-loop containing nucleoside triphosphate hydrolases"/>
    <property type="match status" value="2"/>
</dbReference>
<dbReference type="Pfam" id="PF12848">
    <property type="entry name" value="ABC_tran_Xtn"/>
    <property type="match status" value="1"/>
</dbReference>
<dbReference type="InterPro" id="IPR051309">
    <property type="entry name" value="ABCF_ATPase"/>
</dbReference>